<dbReference type="EMBL" id="CP022657">
    <property type="protein sequence ID" value="ASS75501.1"/>
    <property type="molecule type" value="Genomic_DNA"/>
</dbReference>
<evidence type="ECO:0000313" key="2">
    <source>
        <dbReference type="Proteomes" id="UP000214688"/>
    </source>
</evidence>
<name>A0A223D1R8_9BACL</name>
<gene>
    <name evidence="1" type="ORF">CIG75_11260</name>
</gene>
<dbReference type="Proteomes" id="UP000214688">
    <property type="component" value="Chromosome"/>
</dbReference>
<evidence type="ECO:0000313" key="1">
    <source>
        <dbReference type="EMBL" id="ASS75501.1"/>
    </source>
</evidence>
<accession>A0A223D1R8</accession>
<sequence length="256" mass="28006">MTEGKRLLVLHLIDSFNAGIPLGKCAVQADGLLRPPLQKTNGMYVFQNLETGTYTAHVQAEFYFSETVTVSLEELDPLYPVVIVPLTPKPSYPFAAETTLIRAALRDERGIAMAGVRVRGVAVSESSTKAKLLEEATGGSHELFLSRLSGRVRVGERYSLGEQTLSIADVKEASRTYLLTTPLVGNHARGASLLPCVDTWTDARGEVALAFGNCKSASFDVRLSIWVAEREFCKEVRVEESKLLNLRAVNLDDFAS</sequence>
<dbReference type="AlphaFoldDB" id="A0A223D1R8"/>
<protein>
    <submittedName>
        <fullName evidence="1">Uncharacterized protein</fullName>
    </submittedName>
</protein>
<dbReference type="RefSeq" id="WP_094236745.1">
    <property type="nucleotide sequence ID" value="NZ_CP022657.1"/>
</dbReference>
<organism evidence="1 2">
    <name type="scientific">Tumebacillus algifaecis</name>
    <dbReference type="NCBI Taxonomy" id="1214604"/>
    <lineage>
        <taxon>Bacteria</taxon>
        <taxon>Bacillati</taxon>
        <taxon>Bacillota</taxon>
        <taxon>Bacilli</taxon>
        <taxon>Bacillales</taxon>
        <taxon>Alicyclobacillaceae</taxon>
        <taxon>Tumebacillus</taxon>
    </lineage>
</organism>
<keyword evidence="2" id="KW-1185">Reference proteome</keyword>
<dbReference type="KEGG" id="tab:CIG75_11260"/>
<reference evidence="1 2" key="1">
    <citation type="journal article" date="2015" name="Int. J. Syst. Evol. Microbiol.">
        <title>Tumebacillus algifaecis sp. nov., isolated from decomposing algal scum.</title>
        <authorList>
            <person name="Wu Y.F."/>
            <person name="Zhang B."/>
            <person name="Xing P."/>
            <person name="Wu Q.L."/>
            <person name="Liu S.J."/>
        </authorList>
    </citation>
    <scope>NUCLEOTIDE SEQUENCE [LARGE SCALE GENOMIC DNA]</scope>
    <source>
        <strain evidence="1 2">THMBR28</strain>
    </source>
</reference>
<proteinExistence type="predicted"/>
<dbReference type="OrthoDB" id="2380855at2"/>